<keyword evidence="3" id="KW-1185">Reference proteome</keyword>
<accession>A0A318JTF2</accession>
<dbReference type="AlphaFoldDB" id="A0A318JTF2"/>
<evidence type="ECO:0008006" key="4">
    <source>
        <dbReference type="Google" id="ProtNLM"/>
    </source>
</evidence>
<sequence length="184" mass="19653">MTRRAAFAVGVVVSALLSACGPGNDHAEPAPSTHSTRELCAYPKEFLSRWYKVTAFDVTINPITRKDGDIEHSAGCLYQNSDTGPTNTDVLPTRYVGSVSLGLDAGHNILGSTEGSSDRTRTVQGVPVAGIFAPKTADGSRYLTLSAVIDGWRGELEIYVKDENAPQIDDGAQLVVSMIRDLRG</sequence>
<evidence type="ECO:0000313" key="2">
    <source>
        <dbReference type="EMBL" id="PXX54924.1"/>
    </source>
</evidence>
<dbReference type="PROSITE" id="PS51257">
    <property type="entry name" value="PROKAR_LIPOPROTEIN"/>
    <property type="match status" value="1"/>
</dbReference>
<name>A0A318JTF2_9NOCA</name>
<organism evidence="2 3">
    <name type="scientific">Nocardia tenerifensis</name>
    <dbReference type="NCBI Taxonomy" id="228006"/>
    <lineage>
        <taxon>Bacteria</taxon>
        <taxon>Bacillati</taxon>
        <taxon>Actinomycetota</taxon>
        <taxon>Actinomycetes</taxon>
        <taxon>Mycobacteriales</taxon>
        <taxon>Nocardiaceae</taxon>
        <taxon>Nocardia</taxon>
    </lineage>
</organism>
<protein>
    <recommendedName>
        <fullName evidence="4">DUF3558 domain-containing protein</fullName>
    </recommendedName>
</protein>
<keyword evidence="1" id="KW-0732">Signal</keyword>
<feature type="signal peptide" evidence="1">
    <location>
        <begin position="1"/>
        <end position="27"/>
    </location>
</feature>
<gene>
    <name evidence="2" type="ORF">DFR70_12265</name>
</gene>
<dbReference type="EMBL" id="QJKF01000022">
    <property type="protein sequence ID" value="PXX54924.1"/>
    <property type="molecule type" value="Genomic_DNA"/>
</dbReference>
<feature type="chain" id="PRO_5016268256" description="DUF3558 domain-containing protein" evidence="1">
    <location>
        <begin position="28"/>
        <end position="184"/>
    </location>
</feature>
<reference evidence="2 3" key="1">
    <citation type="submission" date="2018-05" db="EMBL/GenBank/DDBJ databases">
        <title>Genomic Encyclopedia of Type Strains, Phase IV (KMG-IV): sequencing the most valuable type-strain genomes for metagenomic binning, comparative biology and taxonomic classification.</title>
        <authorList>
            <person name="Goeker M."/>
        </authorList>
    </citation>
    <scope>NUCLEOTIDE SEQUENCE [LARGE SCALE GENOMIC DNA]</scope>
    <source>
        <strain evidence="2 3">DSM 44704</strain>
    </source>
</reference>
<dbReference type="Proteomes" id="UP000247569">
    <property type="component" value="Unassembled WGS sequence"/>
</dbReference>
<evidence type="ECO:0000313" key="3">
    <source>
        <dbReference type="Proteomes" id="UP000247569"/>
    </source>
</evidence>
<proteinExistence type="predicted"/>
<evidence type="ECO:0000256" key="1">
    <source>
        <dbReference type="SAM" id="SignalP"/>
    </source>
</evidence>
<comment type="caution">
    <text evidence="2">The sequence shown here is derived from an EMBL/GenBank/DDBJ whole genome shotgun (WGS) entry which is preliminary data.</text>
</comment>